<dbReference type="Gene3D" id="3.40.190.290">
    <property type="match status" value="1"/>
</dbReference>
<evidence type="ECO:0000256" key="3">
    <source>
        <dbReference type="ARBA" id="ARBA00023125"/>
    </source>
</evidence>
<sequence length="297" mass="31763">MFRELSTLVAVARHGTFAAAGEQIGLTQSAVSAQMQRLESNLGYPLFDRTGRSATLNDAGRETLALAEEILALVARLGDRGTALKAAGEVSVGAIASVQTSFLADALAAFRREWPGWKVRVVPGVSLGLLGQVDAGELDFALLIKPPFALPAELDSQTLAREPFVLLAPAAYARAAWRDALASLPFIRYDRRSFGGGQVDRFLRRMRIAVDDAIELDELPGIVRLVARGLGVALLPLTPGLGKLPKSVVPLTLGADTFHRDIVLIERRRREVPAAVRHLAQCVADAASMAAQNTGAR</sequence>
<dbReference type="Gene3D" id="1.10.10.10">
    <property type="entry name" value="Winged helix-like DNA-binding domain superfamily/Winged helix DNA-binding domain"/>
    <property type="match status" value="1"/>
</dbReference>
<dbReference type="SUPFAM" id="SSF46785">
    <property type="entry name" value="Winged helix' DNA-binding domain"/>
    <property type="match status" value="1"/>
</dbReference>
<evidence type="ECO:0000259" key="5">
    <source>
        <dbReference type="PROSITE" id="PS50931"/>
    </source>
</evidence>
<name>A0A6J5D9D8_9BURK</name>
<protein>
    <submittedName>
        <fullName evidence="6">HTH-type transcriptional regulator HdfR</fullName>
    </submittedName>
</protein>
<dbReference type="RefSeq" id="WP_175225710.1">
    <property type="nucleotide sequence ID" value="NZ_CADIKH010000005.1"/>
</dbReference>
<keyword evidence="2" id="KW-0805">Transcription regulation</keyword>
<evidence type="ECO:0000313" key="7">
    <source>
        <dbReference type="Proteomes" id="UP000494363"/>
    </source>
</evidence>
<keyword evidence="4" id="KW-0804">Transcription</keyword>
<dbReference type="PANTHER" id="PTHR30126:SF94">
    <property type="entry name" value="LYSR FAMILY TRANSCRIPTIONAL REGULATOR"/>
    <property type="match status" value="1"/>
</dbReference>
<dbReference type="PROSITE" id="PS50931">
    <property type="entry name" value="HTH_LYSR"/>
    <property type="match status" value="1"/>
</dbReference>
<dbReference type="GO" id="GO:0003700">
    <property type="term" value="F:DNA-binding transcription factor activity"/>
    <property type="evidence" value="ECO:0007669"/>
    <property type="project" value="InterPro"/>
</dbReference>
<comment type="similarity">
    <text evidence="1">Belongs to the LysR transcriptional regulatory family.</text>
</comment>
<dbReference type="InterPro" id="IPR000847">
    <property type="entry name" value="LysR_HTH_N"/>
</dbReference>
<dbReference type="PANTHER" id="PTHR30126">
    <property type="entry name" value="HTH-TYPE TRANSCRIPTIONAL REGULATOR"/>
    <property type="match status" value="1"/>
</dbReference>
<keyword evidence="3" id="KW-0238">DNA-binding</keyword>
<dbReference type="AlphaFoldDB" id="A0A6J5D9D8"/>
<evidence type="ECO:0000256" key="1">
    <source>
        <dbReference type="ARBA" id="ARBA00009437"/>
    </source>
</evidence>
<gene>
    <name evidence="6" type="primary">hdfR_3</name>
    <name evidence="6" type="ORF">LMG29542_01373</name>
</gene>
<proteinExistence type="inferred from homology"/>
<feature type="domain" description="HTH lysR-type" evidence="5">
    <location>
        <begin position="1"/>
        <end position="57"/>
    </location>
</feature>
<dbReference type="EMBL" id="CADIKH010000005">
    <property type="protein sequence ID" value="CAB3750939.1"/>
    <property type="molecule type" value="Genomic_DNA"/>
</dbReference>
<organism evidence="6 7">
    <name type="scientific">Paraburkholderia humisilvae</name>
    <dbReference type="NCBI Taxonomy" id="627669"/>
    <lineage>
        <taxon>Bacteria</taxon>
        <taxon>Pseudomonadati</taxon>
        <taxon>Pseudomonadota</taxon>
        <taxon>Betaproteobacteria</taxon>
        <taxon>Burkholderiales</taxon>
        <taxon>Burkholderiaceae</taxon>
        <taxon>Paraburkholderia</taxon>
    </lineage>
</organism>
<evidence type="ECO:0000256" key="2">
    <source>
        <dbReference type="ARBA" id="ARBA00023015"/>
    </source>
</evidence>
<dbReference type="InterPro" id="IPR036390">
    <property type="entry name" value="WH_DNA-bd_sf"/>
</dbReference>
<dbReference type="Proteomes" id="UP000494363">
    <property type="component" value="Unassembled WGS sequence"/>
</dbReference>
<dbReference type="GO" id="GO:0000976">
    <property type="term" value="F:transcription cis-regulatory region binding"/>
    <property type="evidence" value="ECO:0007669"/>
    <property type="project" value="TreeGrafter"/>
</dbReference>
<dbReference type="FunFam" id="1.10.10.10:FF:000001">
    <property type="entry name" value="LysR family transcriptional regulator"/>
    <property type="match status" value="1"/>
</dbReference>
<dbReference type="Pfam" id="PF03466">
    <property type="entry name" value="LysR_substrate"/>
    <property type="match status" value="1"/>
</dbReference>
<evidence type="ECO:0000313" key="6">
    <source>
        <dbReference type="EMBL" id="CAB3750939.1"/>
    </source>
</evidence>
<reference evidence="6 7" key="1">
    <citation type="submission" date="2020-04" db="EMBL/GenBank/DDBJ databases">
        <authorList>
            <person name="De Canck E."/>
        </authorList>
    </citation>
    <scope>NUCLEOTIDE SEQUENCE [LARGE SCALE GENOMIC DNA]</scope>
    <source>
        <strain evidence="6 7">LMG 29542</strain>
    </source>
</reference>
<keyword evidence="7" id="KW-1185">Reference proteome</keyword>
<dbReference type="InterPro" id="IPR005119">
    <property type="entry name" value="LysR_subst-bd"/>
</dbReference>
<dbReference type="SUPFAM" id="SSF53850">
    <property type="entry name" value="Periplasmic binding protein-like II"/>
    <property type="match status" value="1"/>
</dbReference>
<dbReference type="PRINTS" id="PR00039">
    <property type="entry name" value="HTHLYSR"/>
</dbReference>
<dbReference type="Pfam" id="PF00126">
    <property type="entry name" value="HTH_1"/>
    <property type="match status" value="1"/>
</dbReference>
<evidence type="ECO:0000256" key="4">
    <source>
        <dbReference type="ARBA" id="ARBA00023163"/>
    </source>
</evidence>
<accession>A0A6J5D9D8</accession>
<dbReference type="InterPro" id="IPR036388">
    <property type="entry name" value="WH-like_DNA-bd_sf"/>
</dbReference>